<accession>A0A2W4Y8Y7</accession>
<organism evidence="3 4">
    <name type="scientific">Pseudanabaena frigida</name>
    <dbReference type="NCBI Taxonomy" id="945775"/>
    <lineage>
        <taxon>Bacteria</taxon>
        <taxon>Bacillati</taxon>
        <taxon>Cyanobacteriota</taxon>
        <taxon>Cyanophyceae</taxon>
        <taxon>Pseudanabaenales</taxon>
        <taxon>Pseudanabaenaceae</taxon>
        <taxon>Pseudanabaena</taxon>
    </lineage>
</organism>
<dbReference type="GO" id="GO:0015666">
    <property type="term" value="F:restriction endodeoxyribonuclease activity"/>
    <property type="evidence" value="ECO:0007669"/>
    <property type="project" value="TreeGrafter"/>
</dbReference>
<keyword evidence="3" id="KW-0378">Hydrolase</keyword>
<dbReference type="PANTHER" id="PTHR30015:SF7">
    <property type="entry name" value="TYPE IV METHYL-DIRECTED RESTRICTION ENZYME ECOKMRR"/>
    <property type="match status" value="1"/>
</dbReference>
<reference evidence="3 4" key="1">
    <citation type="submission" date="2018-04" db="EMBL/GenBank/DDBJ databases">
        <authorList>
            <person name="Go L.Y."/>
            <person name="Mitchell J.A."/>
        </authorList>
    </citation>
    <scope>NUCLEOTIDE SEQUENCE [LARGE SCALE GENOMIC DNA]</scope>
    <source>
        <strain evidence="3">ULC066bin1</strain>
    </source>
</reference>
<feature type="domain" description="Restriction endonuclease type IV Mrr" evidence="1">
    <location>
        <begin position="159"/>
        <end position="279"/>
    </location>
</feature>
<evidence type="ECO:0000313" key="4">
    <source>
        <dbReference type="Proteomes" id="UP000249467"/>
    </source>
</evidence>
<keyword evidence="3" id="KW-0255">Endonuclease</keyword>
<dbReference type="InterPro" id="IPR011856">
    <property type="entry name" value="tRNA_endonuc-like_dom_sf"/>
</dbReference>
<comment type="caution">
    <text evidence="3">The sequence shown here is derived from an EMBL/GenBank/DDBJ whole genome shotgun (WGS) entry which is preliminary data.</text>
</comment>
<dbReference type="SUPFAM" id="SSF52980">
    <property type="entry name" value="Restriction endonuclease-like"/>
    <property type="match status" value="1"/>
</dbReference>
<dbReference type="EMBL" id="QBML01000017">
    <property type="protein sequence ID" value="PZO39628.1"/>
    <property type="molecule type" value="Genomic_DNA"/>
</dbReference>
<dbReference type="InterPro" id="IPR007560">
    <property type="entry name" value="Restrct_endonuc_IV_Mrr"/>
</dbReference>
<feature type="domain" description="Restriction system protein Mrr-like N-terminal" evidence="2">
    <location>
        <begin position="6"/>
        <end position="91"/>
    </location>
</feature>
<sequence length="305" mass="34257">MSIPDFQTIMLPLMQLTGDGREHSFRESVEYLAKFFNLSEDDRKELLLSGQQPTFDNRVGWTKTHLLKAGLLESPRRSVFQITTRGKEVLSQNPPLINAKFLKLFPEYQAFTGVNTIVNSSNSPSQDNLTEQITPEEALASAYQKLKLALAQDLLMLVKDCTPDFFERLVVKLLVKMGYDGSIQDAGKAIGRSGDEGIDGIIKEDRLGLDAIYIQAKKWEGTVGRPEIQRFVGALAGQGAKKGVFITTSSFSKEVQEYAKNMKDTKIVLIDGEQLTQFMIDYNLGVSIMSQYEVKKIDFDFFVDE</sequence>
<dbReference type="Gene3D" id="3.40.1350.10">
    <property type="match status" value="1"/>
</dbReference>
<dbReference type="InterPro" id="IPR052906">
    <property type="entry name" value="Type_IV_Methyl-Rstrct_Enzyme"/>
</dbReference>
<dbReference type="GO" id="GO:0009307">
    <property type="term" value="P:DNA restriction-modification system"/>
    <property type="evidence" value="ECO:0007669"/>
    <property type="project" value="InterPro"/>
</dbReference>
<name>A0A2W4Y8Y7_9CYAN</name>
<proteinExistence type="predicted"/>
<evidence type="ECO:0000259" key="2">
    <source>
        <dbReference type="Pfam" id="PF14338"/>
    </source>
</evidence>
<dbReference type="Pfam" id="PF04471">
    <property type="entry name" value="Mrr_cat"/>
    <property type="match status" value="1"/>
</dbReference>
<dbReference type="InterPro" id="IPR011335">
    <property type="entry name" value="Restrct_endonuc-II-like"/>
</dbReference>
<evidence type="ECO:0000259" key="1">
    <source>
        <dbReference type="Pfam" id="PF04471"/>
    </source>
</evidence>
<protein>
    <submittedName>
        <fullName evidence="3">Restriction endonuclease</fullName>
    </submittedName>
</protein>
<gene>
    <name evidence="3" type="ORF">DCF19_13675</name>
</gene>
<dbReference type="AlphaFoldDB" id="A0A2W4Y8Y7"/>
<dbReference type="InterPro" id="IPR025745">
    <property type="entry name" value="Mrr-like_N_dom"/>
</dbReference>
<evidence type="ECO:0000313" key="3">
    <source>
        <dbReference type="EMBL" id="PZO39628.1"/>
    </source>
</evidence>
<keyword evidence="3" id="KW-0540">Nuclease</keyword>
<dbReference type="Proteomes" id="UP000249467">
    <property type="component" value="Unassembled WGS sequence"/>
</dbReference>
<dbReference type="PANTHER" id="PTHR30015">
    <property type="entry name" value="MRR RESTRICTION SYSTEM PROTEIN"/>
    <property type="match status" value="1"/>
</dbReference>
<dbReference type="Pfam" id="PF14338">
    <property type="entry name" value="Mrr_N"/>
    <property type="match status" value="1"/>
</dbReference>
<reference evidence="3 4" key="2">
    <citation type="submission" date="2018-06" db="EMBL/GenBank/DDBJ databases">
        <title>Metagenomic assembly of (sub)arctic Cyanobacteria and their associated microbiome from non-axenic cultures.</title>
        <authorList>
            <person name="Baurain D."/>
        </authorList>
    </citation>
    <scope>NUCLEOTIDE SEQUENCE [LARGE SCALE GENOMIC DNA]</scope>
    <source>
        <strain evidence="3">ULC066bin1</strain>
    </source>
</reference>
<dbReference type="GO" id="GO:0003677">
    <property type="term" value="F:DNA binding"/>
    <property type="evidence" value="ECO:0007669"/>
    <property type="project" value="InterPro"/>
</dbReference>